<comment type="caution">
    <text evidence="2">The sequence shown here is derived from an EMBL/GenBank/DDBJ whole genome shotgun (WGS) entry which is preliminary data.</text>
</comment>
<dbReference type="OrthoDB" id="9790409at2"/>
<dbReference type="Proteomes" id="UP000248311">
    <property type="component" value="Unassembled WGS sequence"/>
</dbReference>
<sequence>MRAVAGLLSGLIFGLGLVISGMSDPAKVLNFLDLAGHWDPSLAFVMGGATVTAFAGYRLAWRRPAPLLGARYDLPASTRIDRPLVAGSLLFGIGWGIGGFCPGPAWTALPLLDPGTLAFLPAMLLGLWLGTRIKRPLASRPKDTTG</sequence>
<evidence type="ECO:0000313" key="2">
    <source>
        <dbReference type="EMBL" id="PYE83741.1"/>
    </source>
</evidence>
<name>A0A318SPD6_9RHOB</name>
<organism evidence="2 3">
    <name type="scientific">Pseudoroseicyclus aestuarii</name>
    <dbReference type="NCBI Taxonomy" id="1795041"/>
    <lineage>
        <taxon>Bacteria</taxon>
        <taxon>Pseudomonadati</taxon>
        <taxon>Pseudomonadota</taxon>
        <taxon>Alphaproteobacteria</taxon>
        <taxon>Rhodobacterales</taxon>
        <taxon>Paracoccaceae</taxon>
        <taxon>Pseudoroseicyclus</taxon>
    </lineage>
</organism>
<keyword evidence="1" id="KW-1133">Transmembrane helix</keyword>
<dbReference type="Pfam" id="PF20398">
    <property type="entry name" value="DUF6691"/>
    <property type="match status" value="1"/>
</dbReference>
<dbReference type="EMBL" id="QJTE01000003">
    <property type="protein sequence ID" value="PYE83741.1"/>
    <property type="molecule type" value="Genomic_DNA"/>
</dbReference>
<keyword evidence="1" id="KW-0812">Transmembrane</keyword>
<keyword evidence="3" id="KW-1185">Reference proteome</keyword>
<keyword evidence="1" id="KW-0472">Membrane</keyword>
<dbReference type="InterPro" id="IPR046513">
    <property type="entry name" value="DUF6691"/>
</dbReference>
<evidence type="ECO:0008006" key="4">
    <source>
        <dbReference type="Google" id="ProtNLM"/>
    </source>
</evidence>
<evidence type="ECO:0000256" key="1">
    <source>
        <dbReference type="SAM" id="Phobius"/>
    </source>
</evidence>
<dbReference type="RefSeq" id="WP_110814309.1">
    <property type="nucleotide sequence ID" value="NZ_QJTE01000003.1"/>
</dbReference>
<feature type="transmembrane region" description="Helical" evidence="1">
    <location>
        <begin position="82"/>
        <end position="105"/>
    </location>
</feature>
<feature type="transmembrane region" description="Helical" evidence="1">
    <location>
        <begin position="111"/>
        <end position="130"/>
    </location>
</feature>
<gene>
    <name evidence="2" type="ORF">DFP88_10399</name>
</gene>
<feature type="transmembrane region" description="Helical" evidence="1">
    <location>
        <begin position="41"/>
        <end position="61"/>
    </location>
</feature>
<accession>A0A318SPD6</accession>
<reference evidence="2 3" key="1">
    <citation type="submission" date="2018-06" db="EMBL/GenBank/DDBJ databases">
        <title>Genomic Encyclopedia of Type Strains, Phase III (KMG-III): the genomes of soil and plant-associated and newly described type strains.</title>
        <authorList>
            <person name="Whitman W."/>
        </authorList>
    </citation>
    <scope>NUCLEOTIDE SEQUENCE [LARGE SCALE GENOMIC DNA]</scope>
    <source>
        <strain evidence="2 3">CECT 9025</strain>
    </source>
</reference>
<evidence type="ECO:0000313" key="3">
    <source>
        <dbReference type="Proteomes" id="UP000248311"/>
    </source>
</evidence>
<dbReference type="AlphaFoldDB" id="A0A318SPD6"/>
<protein>
    <recommendedName>
        <fullName evidence="4">Sulphur transport domain-containing protein</fullName>
    </recommendedName>
</protein>
<proteinExistence type="predicted"/>